<feature type="non-terminal residue" evidence="1">
    <location>
        <position position="1"/>
    </location>
</feature>
<proteinExistence type="predicted"/>
<reference evidence="1" key="1">
    <citation type="journal article" date="2015" name="Nature">
        <title>Complex archaea that bridge the gap between prokaryotes and eukaryotes.</title>
        <authorList>
            <person name="Spang A."/>
            <person name="Saw J.H."/>
            <person name="Jorgensen S.L."/>
            <person name="Zaremba-Niedzwiedzka K."/>
            <person name="Martijn J."/>
            <person name="Lind A.E."/>
            <person name="van Eijk R."/>
            <person name="Schleper C."/>
            <person name="Guy L."/>
            <person name="Ettema T.J."/>
        </authorList>
    </citation>
    <scope>NUCLEOTIDE SEQUENCE</scope>
</reference>
<comment type="caution">
    <text evidence="1">The sequence shown here is derived from an EMBL/GenBank/DDBJ whole genome shotgun (WGS) entry which is preliminary data.</text>
</comment>
<sequence>FKLFLNKFNLVDELRPDQMDFMARYYFKYETH</sequence>
<protein>
    <submittedName>
        <fullName evidence="1">Uncharacterized protein</fullName>
    </submittedName>
</protein>
<evidence type="ECO:0000313" key="1">
    <source>
        <dbReference type="EMBL" id="KKL99592.1"/>
    </source>
</evidence>
<organism evidence="1">
    <name type="scientific">marine sediment metagenome</name>
    <dbReference type="NCBI Taxonomy" id="412755"/>
    <lineage>
        <taxon>unclassified sequences</taxon>
        <taxon>metagenomes</taxon>
        <taxon>ecological metagenomes</taxon>
    </lineage>
</organism>
<gene>
    <name evidence="1" type="ORF">LCGC14_1812850</name>
</gene>
<name>A0A0F9JKV0_9ZZZZ</name>
<dbReference type="EMBL" id="LAZR01017639">
    <property type="protein sequence ID" value="KKL99592.1"/>
    <property type="molecule type" value="Genomic_DNA"/>
</dbReference>
<dbReference type="AlphaFoldDB" id="A0A0F9JKV0"/>
<accession>A0A0F9JKV0</accession>